<evidence type="ECO:0000256" key="8">
    <source>
        <dbReference type="SAM" id="MobiDB-lite"/>
    </source>
</evidence>
<feature type="compositionally biased region" description="Polar residues" evidence="8">
    <location>
        <begin position="458"/>
        <end position="467"/>
    </location>
</feature>
<dbReference type="PROSITE" id="PS50011">
    <property type="entry name" value="PROTEIN_KINASE_DOM"/>
    <property type="match status" value="1"/>
</dbReference>
<keyword evidence="3" id="KW-0808">Transferase</keyword>
<reference evidence="10 11" key="1">
    <citation type="submission" date="2022-03" db="EMBL/GenBank/DDBJ databases">
        <title>Streptomyces yunnanensis P86,complete genome.</title>
        <authorList>
            <person name="Chen S."/>
            <person name="Zhang Q."/>
        </authorList>
    </citation>
    <scope>NUCLEOTIDE SEQUENCE [LARGE SCALE GENOMIC DNA]</scope>
    <source>
        <strain evidence="10 11">P86</strain>
    </source>
</reference>
<feature type="binding site" evidence="7">
    <location>
        <position position="44"/>
    </location>
    <ligand>
        <name>ATP</name>
        <dbReference type="ChEBI" id="CHEBI:30616"/>
    </ligand>
</feature>
<dbReference type="RefSeq" id="WP_275308010.1">
    <property type="nucleotide sequence ID" value="NZ_CP095749.1"/>
</dbReference>
<feature type="compositionally biased region" description="Gly residues" evidence="8">
    <location>
        <begin position="431"/>
        <end position="440"/>
    </location>
</feature>
<organism evidence="10 11">
    <name type="scientific">Streptomyces yunnanensis</name>
    <dbReference type="NCBI Taxonomy" id="156453"/>
    <lineage>
        <taxon>Bacteria</taxon>
        <taxon>Bacillati</taxon>
        <taxon>Actinomycetota</taxon>
        <taxon>Actinomycetes</taxon>
        <taxon>Kitasatosporales</taxon>
        <taxon>Streptomycetaceae</taxon>
        <taxon>Streptomyces</taxon>
    </lineage>
</organism>
<dbReference type="Pfam" id="PF00069">
    <property type="entry name" value="Pkinase"/>
    <property type="match status" value="1"/>
</dbReference>
<dbReference type="Proteomes" id="UP001218629">
    <property type="component" value="Chromosome"/>
</dbReference>
<keyword evidence="6 7" id="KW-0067">ATP-binding</keyword>
<dbReference type="SUPFAM" id="SSF56112">
    <property type="entry name" value="Protein kinase-like (PK-like)"/>
    <property type="match status" value="1"/>
</dbReference>
<dbReference type="InterPro" id="IPR000719">
    <property type="entry name" value="Prot_kinase_dom"/>
</dbReference>
<feature type="region of interest" description="Disordered" evidence="8">
    <location>
        <begin position="273"/>
        <end position="301"/>
    </location>
</feature>
<evidence type="ECO:0000256" key="4">
    <source>
        <dbReference type="ARBA" id="ARBA00022741"/>
    </source>
</evidence>
<name>A0ABY8ABL2_9ACTN</name>
<protein>
    <recommendedName>
        <fullName evidence="1">non-specific serine/threonine protein kinase</fullName>
        <ecNumber evidence="1">2.7.11.1</ecNumber>
    </recommendedName>
</protein>
<evidence type="ECO:0000313" key="10">
    <source>
        <dbReference type="EMBL" id="WEB40902.1"/>
    </source>
</evidence>
<dbReference type="SMART" id="SM00220">
    <property type="entry name" value="S_TKc"/>
    <property type="match status" value="1"/>
</dbReference>
<keyword evidence="11" id="KW-1185">Reference proteome</keyword>
<dbReference type="GO" id="GO:0016301">
    <property type="term" value="F:kinase activity"/>
    <property type="evidence" value="ECO:0007669"/>
    <property type="project" value="UniProtKB-KW"/>
</dbReference>
<evidence type="ECO:0000256" key="3">
    <source>
        <dbReference type="ARBA" id="ARBA00022679"/>
    </source>
</evidence>
<evidence type="ECO:0000256" key="5">
    <source>
        <dbReference type="ARBA" id="ARBA00022777"/>
    </source>
</evidence>
<evidence type="ECO:0000256" key="1">
    <source>
        <dbReference type="ARBA" id="ARBA00012513"/>
    </source>
</evidence>
<evidence type="ECO:0000256" key="6">
    <source>
        <dbReference type="ARBA" id="ARBA00022840"/>
    </source>
</evidence>
<dbReference type="PROSITE" id="PS00107">
    <property type="entry name" value="PROTEIN_KINASE_ATP"/>
    <property type="match status" value="1"/>
</dbReference>
<dbReference type="EC" id="2.7.11.1" evidence="1"/>
<dbReference type="PANTHER" id="PTHR43289:SF6">
    <property type="entry name" value="SERINE_THREONINE-PROTEIN KINASE NEKL-3"/>
    <property type="match status" value="1"/>
</dbReference>
<dbReference type="CDD" id="cd14014">
    <property type="entry name" value="STKc_PknB_like"/>
    <property type="match status" value="1"/>
</dbReference>
<dbReference type="Gene3D" id="3.30.200.20">
    <property type="entry name" value="Phosphorylase Kinase, domain 1"/>
    <property type="match status" value="1"/>
</dbReference>
<dbReference type="InterPro" id="IPR008271">
    <property type="entry name" value="Ser/Thr_kinase_AS"/>
</dbReference>
<evidence type="ECO:0000256" key="2">
    <source>
        <dbReference type="ARBA" id="ARBA00022527"/>
    </source>
</evidence>
<dbReference type="PANTHER" id="PTHR43289">
    <property type="entry name" value="MITOGEN-ACTIVATED PROTEIN KINASE KINASE KINASE 20-RELATED"/>
    <property type="match status" value="1"/>
</dbReference>
<proteinExistence type="predicted"/>
<evidence type="ECO:0000259" key="9">
    <source>
        <dbReference type="PROSITE" id="PS50011"/>
    </source>
</evidence>
<sequence length="621" mass="64240">MGIFGGEGRLIGDRYRLGIRLGRGGMGTVWRATDELLGRQVAVKELHLDDMTAEPEARVQRDRAMREARTVAQVKHPNVIVVHDVVEQDGRPWIVMELVEGPSLADRLASSGPLAPDEAARIGLALLGALRAAHARDVLHRDIKPANVLLEGGGERVVLTDFGIAQVPGATTLTDAGGFVGSPEYTAPERMAGRDAGPEADLWSLGVLLCAALSGATPFRRDSMAGVLHAVVYEEIELPPVDGPLAEALGGLLERDPQRRLDMDAAERLLSGVTAPGRDPFGEPGDGVRRGARPPQGDPFRPVAAAARPGAPVAGDRGAAFRPGGTPVLPTPGGAVRPGAGGFAGPPVALAAVPGHRGAAPGTPASATARPADRRKILPLVIAAAVVVVGGAAAGLAALLAPAGGDGIDDDLTATHPGASAQATAHKGKKGQGGAQGPSGRGPSDPRGIAPGRLGPTPTVTVTTSAGSADGGQAPSGYQIVRDPAGFTMAVPTGFTRSYENSRVYYYSEGKRFRIGVQLQKPVPEGPIGAMRKADAKGADNYPGYRSGKVVETTHNGLQAGRWEFVWDGSAQDAGARYTYDLSWNEGGRMMDVWISSPVASHADAKRQFDTATASFQLSGR</sequence>
<accession>A0ABY8ABL2</accession>
<dbReference type="Gene3D" id="1.10.510.10">
    <property type="entry name" value="Transferase(Phosphotransferase) domain 1"/>
    <property type="match status" value="1"/>
</dbReference>
<dbReference type="InterPro" id="IPR011009">
    <property type="entry name" value="Kinase-like_dom_sf"/>
</dbReference>
<keyword evidence="2" id="KW-0723">Serine/threonine-protein kinase</keyword>
<dbReference type="InterPro" id="IPR017441">
    <property type="entry name" value="Protein_kinase_ATP_BS"/>
</dbReference>
<feature type="domain" description="Protein kinase" evidence="9">
    <location>
        <begin position="15"/>
        <end position="282"/>
    </location>
</feature>
<keyword evidence="4 7" id="KW-0547">Nucleotide-binding</keyword>
<dbReference type="PROSITE" id="PS00108">
    <property type="entry name" value="PROTEIN_KINASE_ST"/>
    <property type="match status" value="1"/>
</dbReference>
<gene>
    <name evidence="10" type="ORF">MOV08_17525</name>
</gene>
<dbReference type="EMBL" id="CP095749">
    <property type="protein sequence ID" value="WEB40902.1"/>
    <property type="molecule type" value="Genomic_DNA"/>
</dbReference>
<keyword evidence="5 10" id="KW-0418">Kinase</keyword>
<evidence type="ECO:0000313" key="11">
    <source>
        <dbReference type="Proteomes" id="UP001218629"/>
    </source>
</evidence>
<evidence type="ECO:0000256" key="7">
    <source>
        <dbReference type="PROSITE-ProRule" id="PRU10141"/>
    </source>
</evidence>
<feature type="region of interest" description="Disordered" evidence="8">
    <location>
        <begin position="411"/>
        <end position="479"/>
    </location>
</feature>